<evidence type="ECO:0000313" key="2">
    <source>
        <dbReference type="EMBL" id="WDV07040.1"/>
    </source>
</evidence>
<dbReference type="AlphaFoldDB" id="A0AAJ5RQD0"/>
<accession>A0AAJ5RQD0</accession>
<evidence type="ECO:0000259" key="1">
    <source>
        <dbReference type="Pfam" id="PF00535"/>
    </source>
</evidence>
<dbReference type="CDD" id="cd04179">
    <property type="entry name" value="DPM_DPG-synthase_like"/>
    <property type="match status" value="1"/>
</dbReference>
<dbReference type="Gene3D" id="3.90.550.10">
    <property type="entry name" value="Spore Coat Polysaccharide Biosynthesis Protein SpsA, Chain A"/>
    <property type="match status" value="1"/>
</dbReference>
<dbReference type="SUPFAM" id="SSF53448">
    <property type="entry name" value="Nucleotide-diphospho-sugar transferases"/>
    <property type="match status" value="1"/>
</dbReference>
<dbReference type="PANTHER" id="PTHR10859">
    <property type="entry name" value="GLYCOSYL TRANSFERASE"/>
    <property type="match status" value="1"/>
</dbReference>
<dbReference type="Proteomes" id="UP001219585">
    <property type="component" value="Chromosome"/>
</dbReference>
<organism evidence="2 3">
    <name type="scientific">Lysinibacillus irui</name>
    <dbReference type="NCBI Taxonomy" id="2998077"/>
    <lineage>
        <taxon>Bacteria</taxon>
        <taxon>Bacillati</taxon>
        <taxon>Bacillota</taxon>
        <taxon>Bacilli</taxon>
        <taxon>Bacillales</taxon>
        <taxon>Bacillaceae</taxon>
        <taxon>Lysinibacillus</taxon>
    </lineage>
</organism>
<dbReference type="InterPro" id="IPR029044">
    <property type="entry name" value="Nucleotide-diphossugar_trans"/>
</dbReference>
<dbReference type="KEGG" id="liu:OU989_00685"/>
<dbReference type="RefSeq" id="WP_274795202.1">
    <property type="nucleotide sequence ID" value="NZ_CP113527.1"/>
</dbReference>
<dbReference type="PANTHER" id="PTHR10859:SF114">
    <property type="entry name" value="DOLICHOL-PHOSPHATE MANNOSYLTRANSFERASE"/>
    <property type="match status" value="1"/>
</dbReference>
<feature type="domain" description="Glycosyltransferase 2-like" evidence="1">
    <location>
        <begin position="6"/>
        <end position="132"/>
    </location>
</feature>
<evidence type="ECO:0000313" key="3">
    <source>
        <dbReference type="Proteomes" id="UP001219585"/>
    </source>
</evidence>
<gene>
    <name evidence="2" type="ORF">OU989_00685</name>
</gene>
<sequence length="237" mass="27204">MKNIVAIIPAYNPQQSLITYVHQLLATTITQIVIVNDGSDQKYNELFEDLMKIDRCQVLQHNGNIGKGGALKTAFAYLRKQSRMYHGVLTVGAHGQHTLQDVKLILTMTRVFSEGIVLGVRNFHSVDSTFLSYWGNRATSLFFELLYHRKLMDTQTGLRYISINELPWLMKVKGEKYDYDTNMLIAALKRKCPIFEVEIGQLRVKKNTIIHYDEITNAGTLITRMLMNYLKPRNSNS</sequence>
<dbReference type="EMBL" id="CP113527">
    <property type="protein sequence ID" value="WDV07040.1"/>
    <property type="molecule type" value="Genomic_DNA"/>
</dbReference>
<dbReference type="Pfam" id="PF00535">
    <property type="entry name" value="Glycos_transf_2"/>
    <property type="match status" value="1"/>
</dbReference>
<dbReference type="GO" id="GO:0006487">
    <property type="term" value="P:protein N-linked glycosylation"/>
    <property type="evidence" value="ECO:0007669"/>
    <property type="project" value="TreeGrafter"/>
</dbReference>
<reference evidence="2" key="1">
    <citation type="submission" date="2022-11" db="EMBL/GenBank/DDBJ databases">
        <title>Lysinibacillus irui.</title>
        <authorList>
            <person name="Akintayo S.O."/>
        </authorList>
    </citation>
    <scope>NUCLEOTIDE SEQUENCE</scope>
    <source>
        <strain evidence="2">IRB4-01</strain>
    </source>
</reference>
<dbReference type="InterPro" id="IPR001173">
    <property type="entry name" value="Glyco_trans_2-like"/>
</dbReference>
<protein>
    <submittedName>
        <fullName evidence="2">Glycosyltransferase family 2 protein</fullName>
    </submittedName>
</protein>
<name>A0AAJ5RQD0_9BACI</name>
<proteinExistence type="predicted"/>